<evidence type="ECO:0000256" key="1">
    <source>
        <dbReference type="ARBA" id="ARBA00004651"/>
    </source>
</evidence>
<dbReference type="Pfam" id="PF00510">
    <property type="entry name" value="COX3"/>
    <property type="match status" value="1"/>
</dbReference>
<comment type="subunit">
    <text evidence="3">Heterooctamer of two A chains, two B chains, two C chains and two D chains.</text>
</comment>
<name>A0A1L6TFU7_PISSA</name>
<evidence type="ECO:0000256" key="13">
    <source>
        <dbReference type="ARBA" id="ARBA00032717"/>
    </source>
</evidence>
<dbReference type="EMBL" id="CP012508">
    <property type="protein sequence ID" value="ALB21233.1"/>
    <property type="molecule type" value="Genomic_DNA"/>
</dbReference>
<evidence type="ECO:0000256" key="6">
    <source>
        <dbReference type="ARBA" id="ARBA00022692"/>
    </source>
</evidence>
<dbReference type="PANTHER" id="PTHR11403:SF2">
    <property type="entry name" value="CYTOCHROME BO(3) UBIQUINOL OXIDASE SUBUNIT 3"/>
    <property type="match status" value="1"/>
</dbReference>
<evidence type="ECO:0000313" key="16">
    <source>
        <dbReference type="EMBL" id="ALB21233.1"/>
    </source>
</evidence>
<evidence type="ECO:0000256" key="9">
    <source>
        <dbReference type="ARBA" id="ARBA00025694"/>
    </source>
</evidence>
<accession>A0A1L6TFU7</accession>
<dbReference type="InterPro" id="IPR024791">
    <property type="entry name" value="Cyt_c/ubiquinol_Oxase_su3"/>
</dbReference>
<evidence type="ECO:0000256" key="10">
    <source>
        <dbReference type="ARBA" id="ARBA00030072"/>
    </source>
</evidence>
<dbReference type="PROSITE" id="PS50253">
    <property type="entry name" value="COX3"/>
    <property type="match status" value="1"/>
</dbReference>
<keyword evidence="16" id="KW-0560">Oxidoreductase</keyword>
<dbReference type="InterPro" id="IPR035973">
    <property type="entry name" value="Cyt_c_oxidase_su3-like_sf"/>
</dbReference>
<evidence type="ECO:0000256" key="7">
    <source>
        <dbReference type="ARBA" id="ARBA00022989"/>
    </source>
</evidence>
<dbReference type="Gene3D" id="1.20.120.80">
    <property type="entry name" value="Cytochrome c oxidase, subunit III, four-helix bundle"/>
    <property type="match status" value="1"/>
</dbReference>
<dbReference type="AlphaFoldDB" id="A0A1L6TFU7"/>
<sequence length="201" mass="22476">MTATTVNHAHHEEHHHDDGSKSLFGFWTFVLSDCVMFAALFACYIVLKDQTYGNIGIAQIASPGYVFLTTLFLLACSFTYGIGSAAAQAGSRCRVLLWLVVTAILGVIFVFMTLHEFAVLLHNHHTWQQSAFLSAFFSLVGIHMIHVAVAVLWALVLVVQFLMQGMTTVMKTRLACMGMFFHFLNLVWVFIFIVVYMMGIA</sequence>
<dbReference type="RefSeq" id="WP_027242562.1">
    <property type="nucleotide sequence ID" value="NZ_CP012508.1"/>
</dbReference>
<keyword evidence="8" id="KW-0472">Membrane</keyword>
<keyword evidence="6 14" id="KW-0812">Transmembrane</keyword>
<evidence type="ECO:0000256" key="14">
    <source>
        <dbReference type="RuleBase" id="RU003376"/>
    </source>
</evidence>
<evidence type="ECO:0000256" key="12">
    <source>
        <dbReference type="ARBA" id="ARBA00032189"/>
    </source>
</evidence>
<dbReference type="GO" id="GO:0016491">
    <property type="term" value="F:oxidoreductase activity"/>
    <property type="evidence" value="ECO:0007669"/>
    <property type="project" value="UniProtKB-KW"/>
</dbReference>
<dbReference type="PANTHER" id="PTHR11403">
    <property type="entry name" value="CYTOCHROME C OXIDASE SUBUNIT III"/>
    <property type="match status" value="1"/>
</dbReference>
<dbReference type="InterPro" id="IPR013833">
    <property type="entry name" value="Cyt_c_oxidase_su3_a-hlx"/>
</dbReference>
<dbReference type="OrthoDB" id="9810850at2"/>
<comment type="similarity">
    <text evidence="2 14">Belongs to the cytochrome c oxidase subunit 3 family.</text>
</comment>
<evidence type="ECO:0000256" key="4">
    <source>
        <dbReference type="ARBA" id="ARBA00014687"/>
    </source>
</evidence>
<gene>
    <name evidence="16" type="ORF">KU39_45</name>
</gene>
<evidence type="ECO:0000313" key="17">
    <source>
        <dbReference type="Proteomes" id="UP000029558"/>
    </source>
</evidence>
<keyword evidence="7" id="KW-1133">Transmembrane helix</keyword>
<evidence type="ECO:0000256" key="5">
    <source>
        <dbReference type="ARBA" id="ARBA00022475"/>
    </source>
</evidence>
<proteinExistence type="inferred from homology"/>
<reference evidence="16 17" key="1">
    <citation type="journal article" date="2014" name="Genome Announc.">
        <title>Comparative Genome Analysis of Two Isolates of the Fish Pathogen Piscirickettsia salmonis from Different Hosts Reveals Major Differences in Virulence-Associated Secretion Systems.</title>
        <authorList>
            <person name="Bohle H."/>
            <person name="Henriquez P."/>
            <person name="Grothusen H."/>
            <person name="Navas E."/>
            <person name="Sandoval A."/>
            <person name="Bustamante F."/>
            <person name="Bustos P."/>
            <person name="Mancilla M."/>
        </authorList>
    </citation>
    <scope>NUCLEOTIDE SEQUENCE [LARGE SCALE GENOMIC DNA]</scope>
    <source>
        <strain evidence="17">B1-32597</strain>
    </source>
</reference>
<dbReference type="SUPFAM" id="SSF81452">
    <property type="entry name" value="Cytochrome c oxidase subunit III-like"/>
    <property type="match status" value="1"/>
</dbReference>
<dbReference type="GO" id="GO:0005886">
    <property type="term" value="C:plasma membrane"/>
    <property type="evidence" value="ECO:0007669"/>
    <property type="project" value="UniProtKB-SubCell"/>
</dbReference>
<evidence type="ECO:0000259" key="15">
    <source>
        <dbReference type="PROSITE" id="PS50253"/>
    </source>
</evidence>
<dbReference type="FunFam" id="1.20.120.80:FF:000001">
    <property type="entry name" value="Cytochrome (Ubi)quinol oxidase subunit III"/>
    <property type="match status" value="1"/>
</dbReference>
<evidence type="ECO:0000256" key="11">
    <source>
        <dbReference type="ARBA" id="ARBA00031884"/>
    </source>
</evidence>
<dbReference type="GO" id="GO:0019646">
    <property type="term" value="P:aerobic electron transport chain"/>
    <property type="evidence" value="ECO:0007669"/>
    <property type="project" value="InterPro"/>
</dbReference>
<dbReference type="Proteomes" id="UP000029558">
    <property type="component" value="Chromosome"/>
</dbReference>
<comment type="subcellular location">
    <subcellularLocation>
        <location evidence="1 14">Cell membrane</location>
        <topology evidence="1 14">Multi-pass membrane protein</topology>
    </subcellularLocation>
</comment>
<dbReference type="GO" id="GO:0004129">
    <property type="term" value="F:cytochrome-c oxidase activity"/>
    <property type="evidence" value="ECO:0007669"/>
    <property type="project" value="InterPro"/>
</dbReference>
<keyword evidence="5" id="KW-1003">Cell membrane</keyword>
<comment type="function">
    <text evidence="9">Cytochrome bo(3) ubiquinol terminal oxidase is the component of the aerobic respiratory chain of E.coli that predominates when cells are grown at high aeration. Has proton pump activity across the membrane in addition to electron transfer, pumping 2 protons/electron.</text>
</comment>
<dbReference type="InterPro" id="IPR000298">
    <property type="entry name" value="Cyt_c_oxidase-like_su3"/>
</dbReference>
<evidence type="ECO:0000256" key="3">
    <source>
        <dbReference type="ARBA" id="ARBA00011700"/>
    </source>
</evidence>
<feature type="domain" description="Heme-copper oxidase subunit III family profile" evidence="15">
    <location>
        <begin position="1"/>
        <end position="200"/>
    </location>
</feature>
<evidence type="ECO:0000256" key="2">
    <source>
        <dbReference type="ARBA" id="ARBA00010581"/>
    </source>
</evidence>
<protein>
    <recommendedName>
        <fullName evidence="4">Cytochrome bo(3) ubiquinol oxidase subunit 3</fullName>
    </recommendedName>
    <alternativeName>
        <fullName evidence="12">Cytochrome o ubiquinol oxidase subunit 3</fullName>
    </alternativeName>
    <alternativeName>
        <fullName evidence="10">Oxidase bo(3) subunit 3</fullName>
    </alternativeName>
    <alternativeName>
        <fullName evidence="13">Ubiquinol oxidase polypeptide III</fullName>
    </alternativeName>
    <alternativeName>
        <fullName evidence="11">Ubiquinol oxidase subunit 3</fullName>
    </alternativeName>
</protein>
<organism evidence="16 17">
    <name type="scientific">Piscirickettsia salmonis</name>
    <dbReference type="NCBI Taxonomy" id="1238"/>
    <lineage>
        <taxon>Bacteria</taxon>
        <taxon>Pseudomonadati</taxon>
        <taxon>Pseudomonadota</taxon>
        <taxon>Gammaproteobacteria</taxon>
        <taxon>Thiotrichales</taxon>
        <taxon>Piscirickettsiaceae</taxon>
        <taxon>Piscirickettsia</taxon>
    </lineage>
</organism>
<evidence type="ECO:0000256" key="8">
    <source>
        <dbReference type="ARBA" id="ARBA00023136"/>
    </source>
</evidence>